<dbReference type="Proteomes" id="UP000190435">
    <property type="component" value="Unassembled WGS sequence"/>
</dbReference>
<dbReference type="EMBL" id="MUXU01000100">
    <property type="protein sequence ID" value="OOR86642.1"/>
    <property type="molecule type" value="Genomic_DNA"/>
</dbReference>
<evidence type="ECO:0000313" key="3">
    <source>
        <dbReference type="EMBL" id="STZ14511.1"/>
    </source>
</evidence>
<evidence type="ECO:0000313" key="4">
    <source>
        <dbReference type="Proteomes" id="UP000190435"/>
    </source>
</evidence>
<feature type="coiled-coil region" evidence="1">
    <location>
        <begin position="48"/>
        <end position="89"/>
    </location>
</feature>
<evidence type="ECO:0000256" key="1">
    <source>
        <dbReference type="SAM" id="Coils"/>
    </source>
</evidence>
<organism evidence="2 4">
    <name type="scientific">Moraxella caviae</name>
    <dbReference type="NCBI Taxonomy" id="34060"/>
    <lineage>
        <taxon>Bacteria</taxon>
        <taxon>Pseudomonadati</taxon>
        <taxon>Pseudomonadota</taxon>
        <taxon>Gammaproteobacteria</taxon>
        <taxon>Moraxellales</taxon>
        <taxon>Moraxellaceae</taxon>
        <taxon>Moraxella</taxon>
    </lineage>
</organism>
<reference evidence="2 4" key="1">
    <citation type="submission" date="2017-02" db="EMBL/GenBank/DDBJ databases">
        <title>Draft genome sequence of Moraxella caviae CCUG 355 type strain.</title>
        <authorList>
            <person name="Engstrom-Jakobsson H."/>
            <person name="Salva-Serra F."/>
            <person name="Thorell K."/>
            <person name="Gonzales-Siles L."/>
            <person name="Karlsson R."/>
            <person name="Boulund F."/>
            <person name="Engstrand L."/>
            <person name="Moore E."/>
        </authorList>
    </citation>
    <scope>NUCLEOTIDE SEQUENCE [LARGE SCALE GENOMIC DNA]</scope>
    <source>
        <strain evidence="2 4">CCUG 355</strain>
    </source>
</reference>
<dbReference type="Proteomes" id="UP000255279">
    <property type="component" value="Unassembled WGS sequence"/>
</dbReference>
<protein>
    <recommendedName>
        <fullName evidence="6">Phage minor structural protein GP20</fullName>
    </recommendedName>
</protein>
<gene>
    <name evidence="2" type="ORF">B0181_11630</name>
    <name evidence="3" type="ORF">NCTC10293_02106</name>
</gene>
<name>A0A1S9ZT27_9GAMM</name>
<accession>A0A1S9ZT27</accession>
<dbReference type="RefSeq" id="WP_078277638.1">
    <property type="nucleotide sequence ID" value="NZ_CAACXO010000027.1"/>
</dbReference>
<reference evidence="3 5" key="2">
    <citation type="submission" date="2018-06" db="EMBL/GenBank/DDBJ databases">
        <authorList>
            <consortium name="Pathogen Informatics"/>
            <person name="Doyle S."/>
        </authorList>
    </citation>
    <scope>NUCLEOTIDE SEQUENCE [LARGE SCALE GENOMIC DNA]</scope>
    <source>
        <strain evidence="3 5">NCTC10293</strain>
    </source>
</reference>
<dbReference type="STRING" id="34060.B0181_11630"/>
<proteinExistence type="predicted"/>
<keyword evidence="1" id="KW-0175">Coiled coil</keyword>
<evidence type="ECO:0000313" key="5">
    <source>
        <dbReference type="Proteomes" id="UP000255279"/>
    </source>
</evidence>
<dbReference type="AlphaFoldDB" id="A0A1S9ZT27"/>
<dbReference type="EMBL" id="UGQE01000004">
    <property type="protein sequence ID" value="STZ14511.1"/>
    <property type="molecule type" value="Genomic_DNA"/>
</dbReference>
<dbReference type="OrthoDB" id="75804at468"/>
<evidence type="ECO:0000313" key="2">
    <source>
        <dbReference type="EMBL" id="OOR86642.1"/>
    </source>
</evidence>
<sequence>MTFEFILNEESFNALDEVHQAFYTKQDDGNYQLAVNGLPDTKGLKAKHDELLGETKAEREKRRELEAKLAELEAQKEKEAEEIAKKAGDIATLEKSYQDKMAKSESDWQAKYDAAQKQIYDLTVGAKANELANELAIKGSADVLLPHIQNRLTLETDGDSQKLRVLDKQGNISALTIDDLKQEFRANDAFKPIISGGFASGSGAVGGGTAKNGVPVKYSDCKTDDEKLAWLKANN</sequence>
<evidence type="ECO:0008006" key="6">
    <source>
        <dbReference type="Google" id="ProtNLM"/>
    </source>
</evidence>
<keyword evidence="4" id="KW-1185">Reference proteome</keyword>